<feature type="domain" description="Copper-binding protein MbnP-like" evidence="2">
    <location>
        <begin position="29"/>
        <end position="225"/>
    </location>
</feature>
<dbReference type="InterPro" id="IPR046863">
    <property type="entry name" value="MbnP-like_dom"/>
</dbReference>
<evidence type="ECO:0000256" key="1">
    <source>
        <dbReference type="SAM" id="SignalP"/>
    </source>
</evidence>
<proteinExistence type="predicted"/>
<dbReference type="Pfam" id="PF20243">
    <property type="entry name" value="MbnP"/>
    <property type="match status" value="1"/>
</dbReference>
<dbReference type="AlphaFoldDB" id="A0A1H7W6C3"/>
<dbReference type="Proteomes" id="UP000198984">
    <property type="component" value="Unassembled WGS sequence"/>
</dbReference>
<dbReference type="EMBL" id="FOBB01000003">
    <property type="protein sequence ID" value="SEM16527.1"/>
    <property type="molecule type" value="Genomic_DNA"/>
</dbReference>
<sequence>MNLRNFHLYLPAACLCLLLFSGANTFHSGPMQLQFTHVVNGKPMALQTGIYTNAVGDSFNITMFKYYVSNFSLTSSNGQEVSLPPAYFLVNESDTASKTITLPPIPEGIYSSISFLIGVDSIRNMSGAQTGALDPVNGMFWTWNSGYIMAKLEGLSPVSKQPNKLIEFHIGGFQGTRNTLRRVTLTFAKPFALPQAEPVVMPIVADAYTWFGQPNTVSFQHVSSCTTPGAQAMRIADNYQHMFSIKRD</sequence>
<feature type="chain" id="PRO_5011565190" description="Copper-binding protein MbnP-like domain-containing protein" evidence="1">
    <location>
        <begin position="26"/>
        <end position="248"/>
    </location>
</feature>
<evidence type="ECO:0000259" key="2">
    <source>
        <dbReference type="Pfam" id="PF20243"/>
    </source>
</evidence>
<organism evidence="3 4">
    <name type="scientific">Chitinophaga rupis</name>
    <dbReference type="NCBI Taxonomy" id="573321"/>
    <lineage>
        <taxon>Bacteria</taxon>
        <taxon>Pseudomonadati</taxon>
        <taxon>Bacteroidota</taxon>
        <taxon>Chitinophagia</taxon>
        <taxon>Chitinophagales</taxon>
        <taxon>Chitinophagaceae</taxon>
        <taxon>Chitinophaga</taxon>
    </lineage>
</organism>
<gene>
    <name evidence="3" type="ORF">SAMN04488505_103557</name>
</gene>
<evidence type="ECO:0000313" key="3">
    <source>
        <dbReference type="EMBL" id="SEM16527.1"/>
    </source>
</evidence>
<accession>A0A1H7W6C3</accession>
<reference evidence="3 4" key="1">
    <citation type="submission" date="2016-10" db="EMBL/GenBank/DDBJ databases">
        <authorList>
            <person name="de Groot N.N."/>
        </authorList>
    </citation>
    <scope>NUCLEOTIDE SEQUENCE [LARGE SCALE GENOMIC DNA]</scope>
    <source>
        <strain evidence="3 4">DSM 21039</strain>
    </source>
</reference>
<dbReference type="STRING" id="573321.SAMN04488505_103557"/>
<keyword evidence="4" id="KW-1185">Reference proteome</keyword>
<keyword evidence="1" id="KW-0732">Signal</keyword>
<dbReference type="OrthoDB" id="1422031at2"/>
<evidence type="ECO:0000313" key="4">
    <source>
        <dbReference type="Proteomes" id="UP000198984"/>
    </source>
</evidence>
<feature type="signal peptide" evidence="1">
    <location>
        <begin position="1"/>
        <end position="25"/>
    </location>
</feature>
<name>A0A1H7W6C3_9BACT</name>
<protein>
    <recommendedName>
        <fullName evidence="2">Copper-binding protein MbnP-like domain-containing protein</fullName>
    </recommendedName>
</protein>